<evidence type="ECO:0000313" key="2">
    <source>
        <dbReference type="Proteomes" id="UP000283255"/>
    </source>
</evidence>
<accession>A0A418Y8W6</accession>
<evidence type="ECO:0000313" key="1">
    <source>
        <dbReference type="EMBL" id="RJG35769.1"/>
    </source>
</evidence>
<dbReference type="EMBL" id="QZCH01000120">
    <property type="protein sequence ID" value="RJG35769.1"/>
    <property type="molecule type" value="Genomic_DNA"/>
</dbReference>
<gene>
    <name evidence="1" type="ORF">D1Z90_20800</name>
</gene>
<organism evidence="1 2">
    <name type="scientific">Motilimonas pumila</name>
    <dbReference type="NCBI Taxonomy" id="2303987"/>
    <lineage>
        <taxon>Bacteria</taxon>
        <taxon>Pseudomonadati</taxon>
        <taxon>Pseudomonadota</taxon>
        <taxon>Gammaproteobacteria</taxon>
        <taxon>Alteromonadales</taxon>
        <taxon>Alteromonadales genera incertae sedis</taxon>
        <taxon>Motilimonas</taxon>
    </lineage>
</organism>
<dbReference type="AlphaFoldDB" id="A0A418Y8W6"/>
<dbReference type="RefSeq" id="WP_119912667.1">
    <property type="nucleotide sequence ID" value="NZ_QZCH01000120.1"/>
</dbReference>
<comment type="caution">
    <text evidence="1">The sequence shown here is derived from an EMBL/GenBank/DDBJ whole genome shotgun (WGS) entry which is preliminary data.</text>
</comment>
<keyword evidence="2" id="KW-1185">Reference proteome</keyword>
<sequence length="150" mass="16608">MKAHIEEFNTIGAAFVQPASWIGNPKFKSLPPRKFAGLQTDMDKIIADFKKSGNDVSILNDRLALGLDEKGLAELANDKILYVRLHSNDKRFEFDMPNGNEAGAYPNQWVPGGETKGGAKEIAVKGTEKISHDNDINVLKSQFDDSEFIQ</sequence>
<dbReference type="Proteomes" id="UP000283255">
    <property type="component" value="Unassembled WGS sequence"/>
</dbReference>
<name>A0A418Y8W6_9GAMM</name>
<dbReference type="OrthoDB" id="5697613at2"/>
<protein>
    <submittedName>
        <fullName evidence="1">Uncharacterized protein</fullName>
    </submittedName>
</protein>
<reference evidence="1 2" key="2">
    <citation type="submission" date="2019-01" db="EMBL/GenBank/DDBJ databases">
        <title>Motilimonas pumilus sp. nov., isolated from the gut of sea cucumber (Apostichopus japonicus).</title>
        <authorList>
            <person name="Wang F.-Q."/>
            <person name="Ren L.-H."/>
            <person name="Lin Y.-W."/>
            <person name="Sun G.-H."/>
            <person name="Du Z.-J."/>
            <person name="Zhao J.-X."/>
            <person name="Liu X.-J."/>
            <person name="Liu L.-J."/>
        </authorList>
    </citation>
    <scope>NUCLEOTIDE SEQUENCE [LARGE SCALE GENOMIC DNA]</scope>
    <source>
        <strain evidence="1 2">PLHSC7-2</strain>
    </source>
</reference>
<proteinExistence type="predicted"/>
<reference evidence="1 2" key="1">
    <citation type="submission" date="2018-09" db="EMBL/GenBank/DDBJ databases">
        <authorList>
            <person name="Wang F."/>
        </authorList>
    </citation>
    <scope>NUCLEOTIDE SEQUENCE [LARGE SCALE GENOMIC DNA]</scope>
    <source>
        <strain evidence="1 2">PLHSC7-2</strain>
    </source>
</reference>